<dbReference type="AlphaFoldDB" id="A0A1G8G5Y3"/>
<evidence type="ECO:0000256" key="4">
    <source>
        <dbReference type="ARBA" id="ARBA00023033"/>
    </source>
</evidence>
<keyword evidence="9" id="KW-1185">Reference proteome</keyword>
<evidence type="ECO:0000256" key="3">
    <source>
        <dbReference type="ARBA" id="ARBA00023002"/>
    </source>
</evidence>
<dbReference type="InterPro" id="IPR016215">
    <property type="entry name" value="NTA_MOA"/>
</dbReference>
<dbReference type="STRING" id="399736.SAMN04489720_2769"/>
<dbReference type="EMBL" id="LT629695">
    <property type="protein sequence ID" value="SDH89691.1"/>
    <property type="molecule type" value="Genomic_DNA"/>
</dbReference>
<dbReference type="PIRSF" id="PIRSF000337">
    <property type="entry name" value="NTA_MOA"/>
    <property type="match status" value="1"/>
</dbReference>
<dbReference type="InterPro" id="IPR036661">
    <property type="entry name" value="Luciferase-like_sf"/>
</dbReference>
<evidence type="ECO:0000313" key="9">
    <source>
        <dbReference type="Proteomes" id="UP000198822"/>
    </source>
</evidence>
<dbReference type="GO" id="GO:0016705">
    <property type="term" value="F:oxidoreductase activity, acting on paired donors, with incorporation or reduction of molecular oxygen"/>
    <property type="evidence" value="ECO:0007669"/>
    <property type="project" value="InterPro"/>
</dbReference>
<gene>
    <name evidence="8" type="ORF">SAMN04489720_2769</name>
</gene>
<keyword evidence="2 6" id="KW-0288">FMN</keyword>
<dbReference type="InterPro" id="IPR051260">
    <property type="entry name" value="Diverse_substr_monoxygenases"/>
</dbReference>
<feature type="binding site" evidence="6">
    <location>
        <position position="230"/>
    </location>
    <ligand>
        <name>FMN</name>
        <dbReference type="ChEBI" id="CHEBI:58210"/>
    </ligand>
</feature>
<organism evidence="8 9">
    <name type="scientific">Agrococcus jejuensis</name>
    <dbReference type="NCBI Taxonomy" id="399736"/>
    <lineage>
        <taxon>Bacteria</taxon>
        <taxon>Bacillati</taxon>
        <taxon>Actinomycetota</taxon>
        <taxon>Actinomycetes</taxon>
        <taxon>Micrococcales</taxon>
        <taxon>Microbacteriaceae</taxon>
        <taxon>Agrococcus</taxon>
    </lineage>
</organism>
<dbReference type="Gene3D" id="3.20.20.30">
    <property type="entry name" value="Luciferase-like domain"/>
    <property type="match status" value="1"/>
</dbReference>
<feature type="binding site" evidence="6">
    <location>
        <position position="104"/>
    </location>
    <ligand>
        <name>FMN</name>
        <dbReference type="ChEBI" id="CHEBI:58210"/>
    </ligand>
</feature>
<dbReference type="SUPFAM" id="SSF51679">
    <property type="entry name" value="Bacterial luciferase-like"/>
    <property type="match status" value="1"/>
</dbReference>
<reference evidence="9" key="1">
    <citation type="submission" date="2016-10" db="EMBL/GenBank/DDBJ databases">
        <authorList>
            <person name="Varghese N."/>
            <person name="Submissions S."/>
        </authorList>
    </citation>
    <scope>NUCLEOTIDE SEQUENCE [LARGE SCALE GENOMIC DNA]</scope>
    <source>
        <strain evidence="9">DSM 22002</strain>
    </source>
</reference>
<sequence length="464" mass="50816">MTRQIRFNAFDMNCVAHQSSGLWRHPDDRSRHYNTIEYWTSLARLLESGTFDGIFIADVLGTYDVYGGTNEAAIRNGAQVPVNDPILLVSAMAAVTEHLGFGITAGTAFEHPYPFARRLTTLDHLTNGRVGWNVVTGYLPSAARNMGQEDQLAHDDRYDHADEYLEVLYKLWEGSWEDDAVVEDRERGIFTDPAKVHPIQHEGKHFKVLGIHISEPSPQRTPVIYQAGASPRGIRFAAGNAEAIFVAARSKEVLASTVARIRDALEAEGRDRYSARIYTLLTVITAATHEEAVAKEADYRSYASEEGALTFLSGWMGVDLAAYESDQPVGDVESNAIQSTVQHLQEEAALGREWTVGDLGRHSAIGGLGPTIVGSGEEIADELQSWVDETDVDGFNLAYAVTPGTWQDVIEHVIPVLRARGAYPSSYAPGTLREKLHGAGPRVPDTHRAAAYRFVPAATSASPT</sequence>
<feature type="domain" description="Luciferase-like" evidence="7">
    <location>
        <begin position="28"/>
        <end position="388"/>
    </location>
</feature>
<dbReference type="FunFam" id="3.20.20.30:FF:000008">
    <property type="entry name" value="Xenobiotic compound monooxygenase A subunit"/>
    <property type="match status" value="1"/>
</dbReference>
<evidence type="ECO:0000256" key="1">
    <source>
        <dbReference type="ARBA" id="ARBA00022630"/>
    </source>
</evidence>
<accession>A0A1G8G5Y3</accession>
<protein>
    <submittedName>
        <fullName evidence="8">FMN-dependent oxidoreductase, nitrilotriacetate monooxygenase family</fullName>
    </submittedName>
</protein>
<feature type="binding site" evidence="6">
    <location>
        <position position="154"/>
    </location>
    <ligand>
        <name>FMN</name>
        <dbReference type="ChEBI" id="CHEBI:58210"/>
    </ligand>
</feature>
<keyword evidence="3" id="KW-0560">Oxidoreductase</keyword>
<proteinExistence type="inferred from homology"/>
<dbReference type="GO" id="GO:0004497">
    <property type="term" value="F:monooxygenase activity"/>
    <property type="evidence" value="ECO:0007669"/>
    <property type="project" value="UniProtKB-KW"/>
</dbReference>
<evidence type="ECO:0000256" key="2">
    <source>
        <dbReference type="ARBA" id="ARBA00022643"/>
    </source>
</evidence>
<dbReference type="RefSeq" id="WP_092505923.1">
    <property type="nucleotide sequence ID" value="NZ_LT629695.1"/>
</dbReference>
<dbReference type="OrthoDB" id="3265338at2"/>
<evidence type="ECO:0000259" key="7">
    <source>
        <dbReference type="Pfam" id="PF00296"/>
    </source>
</evidence>
<dbReference type="Pfam" id="PF00296">
    <property type="entry name" value="Bac_luciferase"/>
    <property type="match status" value="1"/>
</dbReference>
<name>A0A1G8G5Y3_9MICO</name>
<feature type="binding site" evidence="6">
    <location>
        <position position="58"/>
    </location>
    <ligand>
        <name>FMN</name>
        <dbReference type="ChEBI" id="CHEBI:58210"/>
    </ligand>
</feature>
<keyword evidence="4 8" id="KW-0503">Monooxygenase</keyword>
<dbReference type="Proteomes" id="UP000198822">
    <property type="component" value="Chromosome I"/>
</dbReference>
<keyword evidence="1 6" id="KW-0285">Flavoprotein</keyword>
<dbReference type="InterPro" id="IPR011251">
    <property type="entry name" value="Luciferase-like_dom"/>
</dbReference>
<comment type="similarity">
    <text evidence="5">Belongs to the NtaA/SnaA/DszA monooxygenase family.</text>
</comment>
<evidence type="ECO:0000313" key="8">
    <source>
        <dbReference type="EMBL" id="SDH89691.1"/>
    </source>
</evidence>
<dbReference type="PANTHER" id="PTHR30011:SF16">
    <property type="entry name" value="C2H2 FINGER DOMAIN TRANSCRIPTION FACTOR (EUROFUNG)-RELATED"/>
    <property type="match status" value="1"/>
</dbReference>
<dbReference type="PANTHER" id="PTHR30011">
    <property type="entry name" value="ALKANESULFONATE MONOOXYGENASE-RELATED"/>
    <property type="match status" value="1"/>
</dbReference>
<dbReference type="NCBIfam" id="TIGR03860">
    <property type="entry name" value="FMN_nitrolo"/>
    <property type="match status" value="1"/>
</dbReference>
<feature type="binding site" evidence="6">
    <location>
        <position position="158"/>
    </location>
    <ligand>
        <name>FMN</name>
        <dbReference type="ChEBI" id="CHEBI:58210"/>
    </ligand>
</feature>
<evidence type="ECO:0000256" key="6">
    <source>
        <dbReference type="PIRSR" id="PIRSR000337-1"/>
    </source>
</evidence>
<evidence type="ECO:0000256" key="5">
    <source>
        <dbReference type="ARBA" id="ARBA00033748"/>
    </source>
</evidence>